<dbReference type="AlphaFoldDB" id="A0A6B2KNE0"/>
<keyword evidence="1" id="KW-1133">Transmembrane helix</keyword>
<feature type="transmembrane region" description="Helical" evidence="1">
    <location>
        <begin position="83"/>
        <end position="104"/>
    </location>
</feature>
<name>A0A6B2KNE0_9NEIS</name>
<comment type="caution">
    <text evidence="3">The sequence shown here is derived from an EMBL/GenBank/DDBJ whole genome shotgun (WGS) entry which is preliminary data.</text>
</comment>
<evidence type="ECO:0000313" key="3">
    <source>
        <dbReference type="EMBL" id="NDV11690.1"/>
    </source>
</evidence>
<feature type="transmembrane region" description="Helical" evidence="1">
    <location>
        <begin position="110"/>
        <end position="132"/>
    </location>
</feature>
<reference evidence="3 4" key="1">
    <citation type="submission" date="2020-02" db="EMBL/GenBank/DDBJ databases">
        <authorList>
            <person name="Yang Z."/>
        </authorList>
    </citation>
    <scope>NUCLEOTIDE SEQUENCE [LARGE SCALE GENOMIC DNA]</scope>
    <source>
        <strain evidence="3 4">HX-7-9</strain>
    </source>
</reference>
<gene>
    <name evidence="3" type="ORF">GZH52_02610</name>
</gene>
<sequence>MKKRLVVVLVALATALVAMFALRSLTTAAVAALAAGLSASAVAGTGKGGAAVGVHLPALAGAIVGSLLLSLQLRDRPWPERMILLCASCVAAYFGGLAAGEWWGLGSGSIGLVGTFSAYLLLAVMNLVLQLLRDVSWWQRLLNGRFGGGAQ</sequence>
<feature type="transmembrane region" description="Helical" evidence="1">
    <location>
        <begin position="50"/>
        <end position="71"/>
    </location>
</feature>
<keyword evidence="1" id="KW-0472">Membrane</keyword>
<organism evidence="3 4">
    <name type="scientific">Crenobacter caeni</name>
    <dbReference type="NCBI Taxonomy" id="2705474"/>
    <lineage>
        <taxon>Bacteria</taxon>
        <taxon>Pseudomonadati</taxon>
        <taxon>Pseudomonadota</taxon>
        <taxon>Betaproteobacteria</taxon>
        <taxon>Neisseriales</taxon>
        <taxon>Neisseriaceae</taxon>
        <taxon>Crenobacter</taxon>
    </lineage>
</organism>
<keyword evidence="1" id="KW-0812">Transmembrane</keyword>
<dbReference type="EMBL" id="JAAGAA010000002">
    <property type="protein sequence ID" value="NDV11690.1"/>
    <property type="molecule type" value="Genomic_DNA"/>
</dbReference>
<evidence type="ECO:0000256" key="2">
    <source>
        <dbReference type="SAM" id="SignalP"/>
    </source>
</evidence>
<evidence type="ECO:0000256" key="1">
    <source>
        <dbReference type="SAM" id="Phobius"/>
    </source>
</evidence>
<keyword evidence="2" id="KW-0732">Signal</keyword>
<accession>A0A6B2KNE0</accession>
<feature type="signal peptide" evidence="2">
    <location>
        <begin position="1"/>
        <end position="43"/>
    </location>
</feature>
<keyword evidence="4" id="KW-1185">Reference proteome</keyword>
<protein>
    <submittedName>
        <fullName evidence="3">Uncharacterized protein</fullName>
    </submittedName>
</protein>
<proteinExistence type="predicted"/>
<dbReference type="Proteomes" id="UP000482578">
    <property type="component" value="Unassembled WGS sequence"/>
</dbReference>
<feature type="chain" id="PRO_5025406425" evidence="2">
    <location>
        <begin position="44"/>
        <end position="151"/>
    </location>
</feature>
<evidence type="ECO:0000313" key="4">
    <source>
        <dbReference type="Proteomes" id="UP000482578"/>
    </source>
</evidence>
<dbReference type="RefSeq" id="WP_163314960.1">
    <property type="nucleotide sequence ID" value="NZ_JAAGAA010000002.1"/>
</dbReference>